<sequence length="530" mass="59836">MELKLESYRAAREALINADRALRRDRLPLTTTINSLGPGDLETKADAILRRIRQEEADTIWTEVHPSIPHPFPGMEFLTGKSIIEKTKIFKILSKMPKGGLLHAHLDATVNAQVLMKLVEQYPAYHVSVDQVLTEENLYAVLPQFEVFTAAGHAATSITSDSYSLGSWVPYQDARKNFAFGGADGFDRWVNAALTINPKEAYETYNTSTKIWEKFSSVFICARPLVLYEPVFEQYVREFFLSSIADGISYVEPRFNFYYKTMVGADGSPLEHRQWLLIFDRVLKQVKEELESQGRGDEFHGARVIYTSLRFLSPEEVEWYLEDCLALKKEFPHLIAGFDLVGEENAGRPLIDFLEVFMKFEARQKEEGVSIPFIFHAGETLGDGTHADCNLYDAILLGTKRIGHAFSLAKHPEILKICREKGIAIEVCPISNEILRLTSSMPAHPLPVVLNNGVPVALCSDDPAVFGNMGLTYDYYQVFVASEVNGLRTLGKLARDSLEFSTLDGEEKAAALRAWERRWDEFVRYIAGLE</sequence>
<dbReference type="GeneID" id="6009575"/>
<evidence type="ECO:0000259" key="10">
    <source>
        <dbReference type="Pfam" id="PF00962"/>
    </source>
</evidence>
<dbReference type="NCBIfam" id="TIGR01431">
    <property type="entry name" value="adm_rel"/>
    <property type="match status" value="1"/>
</dbReference>
<dbReference type="SUPFAM" id="SSF51556">
    <property type="entry name" value="Metallo-dependent hydrolases"/>
    <property type="match status" value="1"/>
</dbReference>
<dbReference type="Proteomes" id="UP000001861">
    <property type="component" value="Unassembled WGS sequence"/>
</dbReference>
<dbReference type="AlphaFoldDB" id="A8NEN5"/>
<dbReference type="Pfam" id="PF00962">
    <property type="entry name" value="A_deaminase"/>
    <property type="match status" value="1"/>
</dbReference>
<dbReference type="STRING" id="240176.A8NEN5"/>
<dbReference type="GO" id="GO:0005615">
    <property type="term" value="C:extracellular space"/>
    <property type="evidence" value="ECO:0007669"/>
    <property type="project" value="InterPro"/>
</dbReference>
<dbReference type="KEGG" id="cci:CC1G_01144"/>
<organism evidence="11 12">
    <name type="scientific">Coprinopsis cinerea (strain Okayama-7 / 130 / ATCC MYA-4618 / FGSC 9003)</name>
    <name type="common">Inky cap fungus</name>
    <name type="synonym">Hormographiella aspergillata</name>
    <dbReference type="NCBI Taxonomy" id="240176"/>
    <lineage>
        <taxon>Eukaryota</taxon>
        <taxon>Fungi</taxon>
        <taxon>Dikarya</taxon>
        <taxon>Basidiomycota</taxon>
        <taxon>Agaricomycotina</taxon>
        <taxon>Agaricomycetes</taxon>
        <taxon>Agaricomycetidae</taxon>
        <taxon>Agaricales</taxon>
        <taxon>Agaricineae</taxon>
        <taxon>Psathyrellaceae</taxon>
        <taxon>Coprinopsis</taxon>
    </lineage>
</organism>
<dbReference type="GO" id="GO:0004000">
    <property type="term" value="F:adenosine deaminase activity"/>
    <property type="evidence" value="ECO:0007669"/>
    <property type="project" value="InterPro"/>
</dbReference>
<dbReference type="InParanoid" id="A8NEN5"/>
<gene>
    <name evidence="11" type="ORF">CC1G_01144</name>
</gene>
<dbReference type="OrthoDB" id="7202371at2759"/>
<comment type="similarity">
    <text evidence="3">Belongs to the metallo-dependent hydrolases superfamily. Adenosine and AMP deaminases family. ADGF subfamily.</text>
</comment>
<evidence type="ECO:0000256" key="5">
    <source>
        <dbReference type="ARBA" id="ARBA00022525"/>
    </source>
</evidence>
<dbReference type="InterPro" id="IPR006330">
    <property type="entry name" value="Ado/ade_deaminase"/>
</dbReference>
<evidence type="ECO:0000256" key="1">
    <source>
        <dbReference type="ARBA" id="ARBA00001947"/>
    </source>
</evidence>
<keyword evidence="6" id="KW-0479">Metal-binding</keyword>
<dbReference type="PANTHER" id="PTHR11409">
    <property type="entry name" value="ADENOSINE DEAMINASE"/>
    <property type="match status" value="1"/>
</dbReference>
<name>A8NEN5_COPC7</name>
<dbReference type="InterPro" id="IPR006331">
    <property type="entry name" value="ADGF"/>
</dbReference>
<keyword evidence="12" id="KW-1185">Reference proteome</keyword>
<feature type="domain" description="Adenosine deaminase" evidence="10">
    <location>
        <begin position="207"/>
        <end position="510"/>
    </location>
</feature>
<dbReference type="EC" id="3.5.4.4" evidence="4"/>
<comment type="subcellular location">
    <subcellularLocation>
        <location evidence="2">Secreted</location>
    </subcellularLocation>
</comment>
<dbReference type="PANTHER" id="PTHR11409:SF39">
    <property type="entry name" value="ADENOSINE DEAMINASE 2"/>
    <property type="match status" value="1"/>
</dbReference>
<keyword evidence="5" id="KW-0964">Secreted</keyword>
<dbReference type="EMBL" id="AACS02000002">
    <property type="protein sequence ID" value="EAU88771.2"/>
    <property type="molecule type" value="Genomic_DNA"/>
</dbReference>
<dbReference type="HOGENOM" id="CLU_022829_2_0_1"/>
<dbReference type="OMA" id="SMKQCIE"/>
<dbReference type="FunFam" id="3.20.20.140:FF:000017">
    <property type="entry name" value="Adenosine deaminase 2"/>
    <property type="match status" value="1"/>
</dbReference>
<comment type="cofactor">
    <cofactor evidence="1">
        <name>Zn(2+)</name>
        <dbReference type="ChEBI" id="CHEBI:29105"/>
    </cofactor>
</comment>
<evidence type="ECO:0000256" key="4">
    <source>
        <dbReference type="ARBA" id="ARBA00012784"/>
    </source>
</evidence>
<dbReference type="GO" id="GO:0046872">
    <property type="term" value="F:metal ion binding"/>
    <property type="evidence" value="ECO:0007669"/>
    <property type="project" value="UniProtKB-KW"/>
</dbReference>
<reference evidence="11 12" key="1">
    <citation type="journal article" date="2010" name="Proc. Natl. Acad. Sci. U.S.A.">
        <title>Insights into evolution of multicellular fungi from the assembled chromosomes of the mushroom Coprinopsis cinerea (Coprinus cinereus).</title>
        <authorList>
            <person name="Stajich J.E."/>
            <person name="Wilke S.K."/>
            <person name="Ahren D."/>
            <person name="Au C.H."/>
            <person name="Birren B.W."/>
            <person name="Borodovsky M."/>
            <person name="Burns C."/>
            <person name="Canback B."/>
            <person name="Casselton L.A."/>
            <person name="Cheng C.K."/>
            <person name="Deng J."/>
            <person name="Dietrich F.S."/>
            <person name="Fargo D.C."/>
            <person name="Farman M.L."/>
            <person name="Gathman A.C."/>
            <person name="Goldberg J."/>
            <person name="Guigo R."/>
            <person name="Hoegger P.J."/>
            <person name="Hooker J.B."/>
            <person name="Huggins A."/>
            <person name="James T.Y."/>
            <person name="Kamada T."/>
            <person name="Kilaru S."/>
            <person name="Kodira C."/>
            <person name="Kues U."/>
            <person name="Kupfer D."/>
            <person name="Kwan H.S."/>
            <person name="Lomsadze A."/>
            <person name="Li W."/>
            <person name="Lilly W.W."/>
            <person name="Ma L.J."/>
            <person name="Mackey A.J."/>
            <person name="Manning G."/>
            <person name="Martin F."/>
            <person name="Muraguchi H."/>
            <person name="Natvig D.O."/>
            <person name="Palmerini H."/>
            <person name="Ramesh M.A."/>
            <person name="Rehmeyer C.J."/>
            <person name="Roe B.A."/>
            <person name="Shenoy N."/>
            <person name="Stanke M."/>
            <person name="Ter-Hovhannisyan V."/>
            <person name="Tunlid A."/>
            <person name="Velagapudi R."/>
            <person name="Vision T.J."/>
            <person name="Zeng Q."/>
            <person name="Zolan M.E."/>
            <person name="Pukkila P.J."/>
        </authorList>
    </citation>
    <scope>NUCLEOTIDE SEQUENCE [LARGE SCALE GENOMIC DNA]</scope>
    <source>
        <strain evidence="12">Okayama-7 / 130 / ATCC MYA-4618 / FGSC 9003</strain>
    </source>
</reference>
<proteinExistence type="inferred from homology"/>
<evidence type="ECO:0000256" key="8">
    <source>
        <dbReference type="ARBA" id="ARBA00022801"/>
    </source>
</evidence>
<accession>A8NEN5</accession>
<dbReference type="GO" id="GO:0006154">
    <property type="term" value="P:adenosine catabolic process"/>
    <property type="evidence" value="ECO:0007669"/>
    <property type="project" value="InterPro"/>
</dbReference>
<keyword evidence="8" id="KW-0378">Hydrolase</keyword>
<dbReference type="FunCoup" id="A8NEN5">
    <property type="interactions" value="173"/>
</dbReference>
<evidence type="ECO:0000313" key="12">
    <source>
        <dbReference type="Proteomes" id="UP000001861"/>
    </source>
</evidence>
<evidence type="ECO:0000256" key="2">
    <source>
        <dbReference type="ARBA" id="ARBA00004613"/>
    </source>
</evidence>
<dbReference type="VEuPathDB" id="FungiDB:CC1G_01144"/>
<evidence type="ECO:0000256" key="3">
    <source>
        <dbReference type="ARBA" id="ARBA00006083"/>
    </source>
</evidence>
<dbReference type="eggNOG" id="KOG1097">
    <property type="taxonomic scope" value="Eukaryota"/>
</dbReference>
<comment type="catalytic activity">
    <reaction evidence="9">
        <text>adenosine + H2O + H(+) = inosine + NH4(+)</text>
        <dbReference type="Rhea" id="RHEA:24408"/>
        <dbReference type="ChEBI" id="CHEBI:15377"/>
        <dbReference type="ChEBI" id="CHEBI:15378"/>
        <dbReference type="ChEBI" id="CHEBI:16335"/>
        <dbReference type="ChEBI" id="CHEBI:17596"/>
        <dbReference type="ChEBI" id="CHEBI:28938"/>
        <dbReference type="EC" id="3.5.4.4"/>
    </reaction>
</comment>
<dbReference type="InterPro" id="IPR001365">
    <property type="entry name" value="A_deaminase_dom"/>
</dbReference>
<evidence type="ECO:0000256" key="6">
    <source>
        <dbReference type="ARBA" id="ARBA00022723"/>
    </source>
</evidence>
<keyword evidence="7" id="KW-0732">Signal</keyword>
<evidence type="ECO:0000256" key="9">
    <source>
        <dbReference type="ARBA" id="ARBA00047764"/>
    </source>
</evidence>
<comment type="caution">
    <text evidence="11">The sequence shown here is derived from an EMBL/GenBank/DDBJ whole genome shotgun (WGS) entry which is preliminary data.</text>
</comment>
<dbReference type="Gene3D" id="3.20.20.140">
    <property type="entry name" value="Metal-dependent hydrolases"/>
    <property type="match status" value="1"/>
</dbReference>
<evidence type="ECO:0000313" key="11">
    <source>
        <dbReference type="EMBL" id="EAU88771.2"/>
    </source>
</evidence>
<dbReference type="InterPro" id="IPR032466">
    <property type="entry name" value="Metal_Hydrolase"/>
</dbReference>
<protein>
    <recommendedName>
        <fullName evidence="4">adenosine deaminase</fullName>
        <ecNumber evidence="4">3.5.4.4</ecNumber>
    </recommendedName>
</protein>
<dbReference type="RefSeq" id="XP_001833082.2">
    <property type="nucleotide sequence ID" value="XM_001833030.2"/>
</dbReference>
<evidence type="ECO:0000256" key="7">
    <source>
        <dbReference type="ARBA" id="ARBA00022729"/>
    </source>
</evidence>
<dbReference type="GO" id="GO:0046103">
    <property type="term" value="P:inosine biosynthetic process"/>
    <property type="evidence" value="ECO:0007669"/>
    <property type="project" value="TreeGrafter"/>
</dbReference>